<dbReference type="GO" id="GO:0008270">
    <property type="term" value="F:zinc ion binding"/>
    <property type="evidence" value="ECO:0007669"/>
    <property type="project" value="UniProtKB-KW"/>
</dbReference>
<dbReference type="GO" id="GO:0005634">
    <property type="term" value="C:nucleus"/>
    <property type="evidence" value="ECO:0007669"/>
    <property type="project" value="UniProtKB-SubCell"/>
</dbReference>
<dbReference type="Gene3D" id="3.30.160.60">
    <property type="entry name" value="Classic Zinc Finger"/>
    <property type="match status" value="1"/>
</dbReference>
<evidence type="ECO:0000313" key="12">
    <source>
        <dbReference type="EMBL" id="CAI5455903.1"/>
    </source>
</evidence>
<evidence type="ECO:0000256" key="10">
    <source>
        <dbReference type="SAM" id="MobiDB-lite"/>
    </source>
</evidence>
<organism evidence="12 13">
    <name type="scientific">Caenorhabditis angaria</name>
    <dbReference type="NCBI Taxonomy" id="860376"/>
    <lineage>
        <taxon>Eukaryota</taxon>
        <taxon>Metazoa</taxon>
        <taxon>Ecdysozoa</taxon>
        <taxon>Nematoda</taxon>
        <taxon>Chromadorea</taxon>
        <taxon>Rhabditida</taxon>
        <taxon>Rhabditina</taxon>
        <taxon>Rhabditomorpha</taxon>
        <taxon>Rhabditoidea</taxon>
        <taxon>Rhabditidae</taxon>
        <taxon>Peloderinae</taxon>
        <taxon>Caenorhabditis</taxon>
    </lineage>
</organism>
<evidence type="ECO:0000256" key="7">
    <source>
        <dbReference type="ARBA" id="ARBA00023242"/>
    </source>
</evidence>
<proteinExistence type="predicted"/>
<feature type="region of interest" description="Disordered" evidence="10">
    <location>
        <begin position="273"/>
        <end position="304"/>
    </location>
</feature>
<evidence type="ECO:0000256" key="1">
    <source>
        <dbReference type="ARBA" id="ARBA00004123"/>
    </source>
</evidence>
<sequence length="392" mass="44481">MPYRAELKRPDLKGSFPCSVCGKIFCHSSSLSRHRMQAHFKSYTCTQCNQEISSNDTLRSHMFRLHNISRMFMCRCCNWAFPDKTSLHIHMQSMLRNGSPGDVAVLARSSSEGDDSPIRSPISLKKQIIHHQQHLHNNNHMSSIFPNLVKPGGESTSSPSKAPFPLDLSVGPNQFLTAWLANNPLNTANLGFLKKPEEEKIKVEDMSEYDELEVRTTEEDMSNDLIVSPRSVIVKNENEKKRKFSYDDNVDVDVEGDEEIEPPLKMTIIEKEEHHHHHHISHDQPSPTVSDSHISGSSSHSGESAKCFDCQVAKGKLSAAEEKCKNYEKQIRDLQHQIEMFRKITFPPMVLPNPIPVPPPVVGPPMMPNILQNPAMRNLLSIFQNQMNRQMC</sequence>
<feature type="compositionally biased region" description="Low complexity" evidence="10">
    <location>
        <begin position="290"/>
        <end position="304"/>
    </location>
</feature>
<evidence type="ECO:0000256" key="8">
    <source>
        <dbReference type="PROSITE-ProRule" id="PRU00042"/>
    </source>
</evidence>
<keyword evidence="5" id="KW-0862">Zinc</keyword>
<reference evidence="12" key="1">
    <citation type="submission" date="2022-11" db="EMBL/GenBank/DDBJ databases">
        <authorList>
            <person name="Kikuchi T."/>
        </authorList>
    </citation>
    <scope>NUCLEOTIDE SEQUENCE</scope>
    <source>
        <strain evidence="12">PS1010</strain>
    </source>
</reference>
<dbReference type="OrthoDB" id="6359816at2759"/>
<dbReference type="PROSITE" id="PS00028">
    <property type="entry name" value="ZINC_FINGER_C2H2_1"/>
    <property type="match status" value="2"/>
</dbReference>
<dbReference type="PANTHER" id="PTHR24404:SF114">
    <property type="entry name" value="KLUMPFUSS, ISOFORM B-RELATED"/>
    <property type="match status" value="1"/>
</dbReference>
<keyword evidence="7" id="KW-0539">Nucleus</keyword>
<name>A0A9P1J533_9PELO</name>
<evidence type="ECO:0000256" key="9">
    <source>
        <dbReference type="SAM" id="Coils"/>
    </source>
</evidence>
<evidence type="ECO:0000256" key="6">
    <source>
        <dbReference type="ARBA" id="ARBA00023125"/>
    </source>
</evidence>
<keyword evidence="9" id="KW-0175">Coiled coil</keyword>
<dbReference type="PROSITE" id="PS50157">
    <property type="entry name" value="ZINC_FINGER_C2H2_2"/>
    <property type="match status" value="2"/>
</dbReference>
<dbReference type="SUPFAM" id="SSF57667">
    <property type="entry name" value="beta-beta-alpha zinc fingers"/>
    <property type="match status" value="2"/>
</dbReference>
<gene>
    <name evidence="12" type="ORF">CAMP_LOCUS18540</name>
</gene>
<evidence type="ECO:0000256" key="3">
    <source>
        <dbReference type="ARBA" id="ARBA00022737"/>
    </source>
</evidence>
<keyword evidence="6" id="KW-0238">DNA-binding</keyword>
<feature type="domain" description="C2H2-type" evidence="11">
    <location>
        <begin position="16"/>
        <end position="44"/>
    </location>
</feature>
<keyword evidence="4 8" id="KW-0863">Zinc-finger</keyword>
<dbReference type="PANTHER" id="PTHR24404">
    <property type="entry name" value="ZINC FINGER PROTEIN"/>
    <property type="match status" value="1"/>
</dbReference>
<dbReference type="InterPro" id="IPR013087">
    <property type="entry name" value="Znf_C2H2_type"/>
</dbReference>
<dbReference type="InterPro" id="IPR050589">
    <property type="entry name" value="Ikaros_C2H2-ZF"/>
</dbReference>
<evidence type="ECO:0000256" key="4">
    <source>
        <dbReference type="ARBA" id="ARBA00022771"/>
    </source>
</evidence>
<comment type="caution">
    <text evidence="12">The sequence shown here is derived from an EMBL/GenBank/DDBJ whole genome shotgun (WGS) entry which is preliminary data.</text>
</comment>
<keyword evidence="3" id="KW-0677">Repeat</keyword>
<feature type="coiled-coil region" evidence="9">
    <location>
        <begin position="310"/>
        <end position="344"/>
    </location>
</feature>
<evidence type="ECO:0000256" key="5">
    <source>
        <dbReference type="ARBA" id="ARBA00022833"/>
    </source>
</evidence>
<accession>A0A9P1J533</accession>
<dbReference type="SMART" id="SM00355">
    <property type="entry name" value="ZnF_C2H2"/>
    <property type="match status" value="3"/>
</dbReference>
<evidence type="ECO:0000313" key="13">
    <source>
        <dbReference type="Proteomes" id="UP001152747"/>
    </source>
</evidence>
<dbReference type="Proteomes" id="UP001152747">
    <property type="component" value="Unassembled WGS sequence"/>
</dbReference>
<dbReference type="GO" id="GO:0006357">
    <property type="term" value="P:regulation of transcription by RNA polymerase II"/>
    <property type="evidence" value="ECO:0007669"/>
    <property type="project" value="TreeGrafter"/>
</dbReference>
<dbReference type="AlphaFoldDB" id="A0A9P1J533"/>
<comment type="subcellular location">
    <subcellularLocation>
        <location evidence="1">Nucleus</location>
    </subcellularLocation>
</comment>
<evidence type="ECO:0000259" key="11">
    <source>
        <dbReference type="PROSITE" id="PS50157"/>
    </source>
</evidence>
<dbReference type="GO" id="GO:0000978">
    <property type="term" value="F:RNA polymerase II cis-regulatory region sequence-specific DNA binding"/>
    <property type="evidence" value="ECO:0007669"/>
    <property type="project" value="TreeGrafter"/>
</dbReference>
<keyword evidence="2" id="KW-0479">Metal-binding</keyword>
<dbReference type="GO" id="GO:0003700">
    <property type="term" value="F:DNA-binding transcription factor activity"/>
    <property type="evidence" value="ECO:0007669"/>
    <property type="project" value="TreeGrafter"/>
</dbReference>
<keyword evidence="13" id="KW-1185">Reference proteome</keyword>
<protein>
    <recommendedName>
        <fullName evidence="11">C2H2-type domain-containing protein</fullName>
    </recommendedName>
</protein>
<dbReference type="InterPro" id="IPR036236">
    <property type="entry name" value="Znf_C2H2_sf"/>
</dbReference>
<evidence type="ECO:0000256" key="2">
    <source>
        <dbReference type="ARBA" id="ARBA00022723"/>
    </source>
</evidence>
<feature type="domain" description="C2H2-type" evidence="11">
    <location>
        <begin position="43"/>
        <end position="71"/>
    </location>
</feature>
<dbReference type="EMBL" id="CANHGI010000006">
    <property type="protein sequence ID" value="CAI5455903.1"/>
    <property type="molecule type" value="Genomic_DNA"/>
</dbReference>